<dbReference type="PANTHER" id="PTHR12631">
    <property type="entry name" value="ALPHA-L-IDURONIDASE"/>
    <property type="match status" value="1"/>
</dbReference>
<dbReference type="Proteomes" id="UP000278962">
    <property type="component" value="Unassembled WGS sequence"/>
</dbReference>
<comment type="similarity">
    <text evidence="3">Belongs to the glycosyl hydrolase 5 (cellulase A) family.</text>
</comment>
<dbReference type="PANTHER" id="PTHR12631:SF10">
    <property type="entry name" value="BETA-XYLOSIDASE-LIKE PROTEIN-RELATED"/>
    <property type="match status" value="1"/>
</dbReference>
<dbReference type="InterPro" id="IPR051923">
    <property type="entry name" value="Glycosyl_Hydrolase_39"/>
</dbReference>
<gene>
    <name evidence="6" type="ORF">C8N24_5668</name>
</gene>
<keyword evidence="7" id="KW-1185">Reference proteome</keyword>
<reference evidence="6 7" key="1">
    <citation type="submission" date="2018-10" db="EMBL/GenBank/DDBJ databases">
        <title>Genomic Encyclopedia of Archaeal and Bacterial Type Strains, Phase II (KMG-II): from individual species to whole genera.</title>
        <authorList>
            <person name="Goeker M."/>
        </authorList>
    </citation>
    <scope>NUCLEOTIDE SEQUENCE [LARGE SCALE GENOMIC DNA]</scope>
    <source>
        <strain evidence="6 7">DSM 14954</strain>
    </source>
</reference>
<dbReference type="RefSeq" id="WP_121256374.1">
    <property type="nucleotide sequence ID" value="NZ_RBIL01000002.1"/>
</dbReference>
<name>A0A660L6S5_9ACTN</name>
<dbReference type="SUPFAM" id="SSF51445">
    <property type="entry name" value="(Trans)glycosidases"/>
    <property type="match status" value="1"/>
</dbReference>
<comment type="caution">
    <text evidence="6">The sequence shown here is derived from an EMBL/GenBank/DDBJ whole genome shotgun (WGS) entry which is preliminary data.</text>
</comment>
<dbReference type="InterPro" id="IPR001547">
    <property type="entry name" value="Glyco_hydro_5"/>
</dbReference>
<feature type="domain" description="Glycoside hydrolase family 5" evidence="5">
    <location>
        <begin position="43"/>
        <end position="185"/>
    </location>
</feature>
<dbReference type="AlphaFoldDB" id="A0A660L6S5"/>
<dbReference type="Pfam" id="PF00150">
    <property type="entry name" value="Cellulase"/>
    <property type="match status" value="1"/>
</dbReference>
<dbReference type="OrthoDB" id="5241152at2"/>
<evidence type="ECO:0000256" key="3">
    <source>
        <dbReference type="RuleBase" id="RU361153"/>
    </source>
</evidence>
<evidence type="ECO:0000256" key="4">
    <source>
        <dbReference type="SAM" id="SignalP"/>
    </source>
</evidence>
<organism evidence="6 7">
    <name type="scientific">Solirubrobacter pauli</name>
    <dbReference type="NCBI Taxonomy" id="166793"/>
    <lineage>
        <taxon>Bacteria</taxon>
        <taxon>Bacillati</taxon>
        <taxon>Actinomycetota</taxon>
        <taxon>Thermoleophilia</taxon>
        <taxon>Solirubrobacterales</taxon>
        <taxon>Solirubrobacteraceae</taxon>
        <taxon>Solirubrobacter</taxon>
    </lineage>
</organism>
<dbReference type="EMBL" id="RBIL01000002">
    <property type="protein sequence ID" value="RKQ87643.1"/>
    <property type="molecule type" value="Genomic_DNA"/>
</dbReference>
<evidence type="ECO:0000256" key="2">
    <source>
        <dbReference type="ARBA" id="ARBA00023295"/>
    </source>
</evidence>
<dbReference type="GO" id="GO:0004553">
    <property type="term" value="F:hydrolase activity, hydrolyzing O-glycosyl compounds"/>
    <property type="evidence" value="ECO:0007669"/>
    <property type="project" value="InterPro"/>
</dbReference>
<evidence type="ECO:0000313" key="6">
    <source>
        <dbReference type="EMBL" id="RKQ87643.1"/>
    </source>
</evidence>
<evidence type="ECO:0000256" key="1">
    <source>
        <dbReference type="ARBA" id="ARBA00022801"/>
    </source>
</evidence>
<evidence type="ECO:0000259" key="5">
    <source>
        <dbReference type="Pfam" id="PF00150"/>
    </source>
</evidence>
<proteinExistence type="inferred from homology"/>
<keyword evidence="2 3" id="KW-0326">Glycosidase</keyword>
<dbReference type="GO" id="GO:0000272">
    <property type="term" value="P:polysaccharide catabolic process"/>
    <property type="evidence" value="ECO:0007669"/>
    <property type="project" value="InterPro"/>
</dbReference>
<dbReference type="InterPro" id="IPR017853">
    <property type="entry name" value="GH"/>
</dbReference>
<protein>
    <submittedName>
        <fullName evidence="6">Cellulase (Glycosyl hydrolase family 5)</fullName>
    </submittedName>
</protein>
<evidence type="ECO:0000313" key="7">
    <source>
        <dbReference type="Proteomes" id="UP000278962"/>
    </source>
</evidence>
<keyword evidence="4" id="KW-0732">Signal</keyword>
<sequence>MKRFVMAAAAAAALAAAGAPAAHAATFEVGMEDEGLILSNQHLAPAAVEAWKNFGVDVVRIHARWWEIAPADSSTTKPSGFDAGNHLDPQYDWAKLDAAIAMVRAQGIRVMLTLTGPGPLWSSSEPAKRNPRYKPEPKEFADFSKAAATRYKADVDRYLIWNEPNQKGWLQPQWEKISGKYQPVSPHIYRSLVRAAQPVVKAADPGAEVVIGELAPVGNKPISVDTPMRPLAFLRSFGCVDDRYKSIKTGRCKGFKAAKGDTLGYHPHPQKYAPDRVNPDQDAAQFGDLKRLFTTIDKLRARKRISISKTIHLTEFGYETSPPDPSSGISTTLQTKYLQQASYIAWATKRVRGLSFYQWDDERVQNLGSGTKRYSGWQTGLRFNDGRPKPVLSIMASPFVIDQKPGAKSGLLWGQVRAEAQGQVKIEERAKGSSEFKTLTTRNTSADGTFSYRRTLKTGASYRYVWTPKPSLLDPNPQPRTSGIIDLSKKEKSRYKAAAALTTTS</sequence>
<feature type="signal peptide" evidence="4">
    <location>
        <begin position="1"/>
        <end position="24"/>
    </location>
</feature>
<keyword evidence="1 3" id="KW-0378">Hydrolase</keyword>
<feature type="chain" id="PRO_5024809319" evidence="4">
    <location>
        <begin position="25"/>
        <end position="505"/>
    </location>
</feature>
<accession>A0A660L6S5</accession>
<dbReference type="Gene3D" id="3.20.20.80">
    <property type="entry name" value="Glycosidases"/>
    <property type="match status" value="1"/>
</dbReference>